<dbReference type="PANTHER" id="PTHR34384:SF6">
    <property type="entry name" value="STAPHYLOFERRIN B SYNTHASE"/>
    <property type="match status" value="1"/>
</dbReference>
<dbReference type="RefSeq" id="WP_189576245.1">
    <property type="nucleotide sequence ID" value="NZ_BMXV01000004.1"/>
</dbReference>
<organism evidence="5 6">
    <name type="scientific">Marinobacter zhanjiangensis</name>
    <dbReference type="NCBI Taxonomy" id="578215"/>
    <lineage>
        <taxon>Bacteria</taxon>
        <taxon>Pseudomonadati</taxon>
        <taxon>Pseudomonadota</taxon>
        <taxon>Gammaproteobacteria</taxon>
        <taxon>Pseudomonadales</taxon>
        <taxon>Marinobacteraceae</taxon>
        <taxon>Marinobacter</taxon>
    </lineage>
</organism>
<dbReference type="Gene3D" id="6.10.250.3370">
    <property type="match status" value="1"/>
</dbReference>
<dbReference type="InterPro" id="IPR007310">
    <property type="entry name" value="Aerobactin_biosyn_IucA/IucC_N"/>
</dbReference>
<keyword evidence="6" id="KW-1185">Reference proteome</keyword>
<feature type="domain" description="Aerobactin siderophore biosynthesis IucA/IucC-like C-terminal" evidence="4">
    <location>
        <begin position="388"/>
        <end position="544"/>
    </location>
</feature>
<gene>
    <name evidence="5" type="primary">iucC</name>
    <name evidence="5" type="ORF">GCM10007071_21580</name>
</gene>
<evidence type="ECO:0000313" key="6">
    <source>
        <dbReference type="Proteomes" id="UP000601597"/>
    </source>
</evidence>
<name>A0ABQ3B4W7_9GAMM</name>
<dbReference type="InterPro" id="IPR037455">
    <property type="entry name" value="LucA/IucC-like"/>
</dbReference>
<dbReference type="Pfam" id="PF04183">
    <property type="entry name" value="IucA_IucC"/>
    <property type="match status" value="1"/>
</dbReference>
<feature type="domain" description="Aerobactin siderophore biosynthesis IucA/IucC N-terminal" evidence="3">
    <location>
        <begin position="132"/>
        <end position="366"/>
    </location>
</feature>
<evidence type="ECO:0000256" key="1">
    <source>
        <dbReference type="ARBA" id="ARBA00004924"/>
    </source>
</evidence>
<dbReference type="PANTHER" id="PTHR34384">
    <property type="entry name" value="L-2,3-DIAMINOPROPANOATE--CITRATE LIGASE"/>
    <property type="match status" value="1"/>
</dbReference>
<evidence type="ECO:0000259" key="3">
    <source>
        <dbReference type="Pfam" id="PF04183"/>
    </source>
</evidence>
<protein>
    <submittedName>
        <fullName evidence="5">Aerobactin synthase IucC</fullName>
    </submittedName>
</protein>
<comment type="caution">
    <text evidence="5">The sequence shown here is derived from an EMBL/GenBank/DDBJ whole genome shotgun (WGS) entry which is preliminary data.</text>
</comment>
<sequence>MMENANHWQTVNHRLMARTLAECAYEGIISPRRVYGDQYELDTGQHRYRFRARRTPWDFLWIRPHPILRDGYPVSDAIQLVLDCREALAMSDITLGNFIEELNNTLAGDLLRQQNLANQTASQLLDLPPARLEALLDGHPKVLANRGRLGWGMDDLHRYSPEAGQPVVPRWLAAHRATGLRVFGQPTPEQCLTASERQELAPWLDSGDWQLVPVHPWQWQHHIQPQYAAMLQAGNLVDLGSRGSRYLPQQSIRTLSNVDEPTACDLKLSLTILNTSCYRGIPPEPMALAPALSRWLSATASTDPFLSATGLTVQQELGGVHLPQPHQQQVDGTPYRYREMLGAVWRESLASKPAAGEQGWIFAVLMQTDAAGTPLVAEIIRRSGWSVEDWLTRLFDRVTLPLYHLLCCYGIGLVAHGQNLGVIFRHFRPERVVLKDFHGDLRLVEGDLPGRAGVPESLTLALPRLPPAHLLHDLYTGHLVTGLRFLSPLLEDHLGYPERDFYRLLHDRLQQYQREHPQLATRFAQFDLLSPAMARVCLNRVRFRIGYGDDASRPTPTLGPDLPNPLHPRNHHTMEICHE</sequence>
<dbReference type="Gene3D" id="3.30.310.280">
    <property type="match status" value="1"/>
</dbReference>
<dbReference type="EMBL" id="BMXV01000004">
    <property type="protein sequence ID" value="GGY73918.1"/>
    <property type="molecule type" value="Genomic_DNA"/>
</dbReference>
<dbReference type="Pfam" id="PF06276">
    <property type="entry name" value="FhuF"/>
    <property type="match status" value="1"/>
</dbReference>
<evidence type="ECO:0000256" key="2">
    <source>
        <dbReference type="SAM" id="MobiDB-lite"/>
    </source>
</evidence>
<feature type="region of interest" description="Disordered" evidence="2">
    <location>
        <begin position="552"/>
        <end position="579"/>
    </location>
</feature>
<dbReference type="Gene3D" id="1.10.510.40">
    <property type="match status" value="1"/>
</dbReference>
<accession>A0ABQ3B4W7</accession>
<reference evidence="6" key="1">
    <citation type="journal article" date="2019" name="Int. J. Syst. Evol. Microbiol.">
        <title>The Global Catalogue of Microorganisms (GCM) 10K type strain sequencing project: providing services to taxonomists for standard genome sequencing and annotation.</title>
        <authorList>
            <consortium name="The Broad Institute Genomics Platform"/>
            <consortium name="The Broad Institute Genome Sequencing Center for Infectious Disease"/>
            <person name="Wu L."/>
            <person name="Ma J."/>
        </authorList>
    </citation>
    <scope>NUCLEOTIDE SEQUENCE [LARGE SCALE GENOMIC DNA]</scope>
    <source>
        <strain evidence="6">KCTC 22280</strain>
    </source>
</reference>
<evidence type="ECO:0000313" key="5">
    <source>
        <dbReference type="EMBL" id="GGY73918.1"/>
    </source>
</evidence>
<comment type="pathway">
    <text evidence="1">Siderophore biosynthesis.</text>
</comment>
<dbReference type="Proteomes" id="UP000601597">
    <property type="component" value="Unassembled WGS sequence"/>
</dbReference>
<evidence type="ECO:0000259" key="4">
    <source>
        <dbReference type="Pfam" id="PF06276"/>
    </source>
</evidence>
<dbReference type="InterPro" id="IPR022770">
    <property type="entry name" value="IucA/IucC-like_C"/>
</dbReference>
<proteinExistence type="predicted"/>